<proteinExistence type="predicted"/>
<organism evidence="1 2">
    <name type="scientific">Pseudomonas avellanae</name>
    <dbReference type="NCBI Taxonomy" id="46257"/>
    <lineage>
        <taxon>Bacteria</taxon>
        <taxon>Pseudomonadati</taxon>
        <taxon>Pseudomonadota</taxon>
        <taxon>Gammaproteobacteria</taxon>
        <taxon>Pseudomonadales</taxon>
        <taxon>Pseudomonadaceae</taxon>
        <taxon>Pseudomonas</taxon>
    </lineage>
</organism>
<comment type="caution">
    <text evidence="1">The sequence shown here is derived from an EMBL/GenBank/DDBJ whole genome shotgun (WGS) entry which is preliminary data.</text>
</comment>
<dbReference type="EMBL" id="NKQU01000116">
    <property type="protein sequence ID" value="OZI87045.1"/>
    <property type="molecule type" value="Genomic_DNA"/>
</dbReference>
<dbReference type="Gene3D" id="3.30.2210.10">
    <property type="entry name" value="Integron cassette protein superfamily"/>
    <property type="match status" value="1"/>
</dbReference>
<evidence type="ECO:0000313" key="1">
    <source>
        <dbReference type="EMBL" id="OZI87045.1"/>
    </source>
</evidence>
<dbReference type="AlphaFoldDB" id="A0A261WLQ4"/>
<accession>A0A261WLQ4</accession>
<evidence type="ECO:0000313" key="2">
    <source>
        <dbReference type="Proteomes" id="UP000217163"/>
    </source>
</evidence>
<protein>
    <submittedName>
        <fullName evidence="1">Uncharacterized protein</fullName>
    </submittedName>
</protein>
<dbReference type="InterPro" id="IPR048474">
    <property type="entry name" value="M1E1E6-like_sf"/>
</dbReference>
<sequence>MDFKLTYWTRRRSANTTLKVQKIETGWHISHVAIFGDADREGVPFLESNLHQDHVKFPNDVGAFLGFVWEQLDSGEIDEERAQAMIQEIGDWITACETSQPVWKIWNS</sequence>
<gene>
    <name evidence="1" type="ORF">CFN58_06605</name>
</gene>
<reference evidence="2" key="1">
    <citation type="journal article" date="2016" name="Sci. Rep.">
        <title>Genome analysis of the kiwifruit canker pathogen Pseudomonas syringae pv. actinidiae biovar 5.</title>
        <authorList>
            <person name="Fujikawa T."/>
            <person name="Sawada H."/>
        </authorList>
    </citation>
    <scope>NUCLEOTIDE SEQUENCE [LARGE SCALE GENOMIC DNA]</scope>
    <source>
        <strain evidence="2">MAFF 212061</strain>
    </source>
</reference>
<name>A0A261WLQ4_9PSED</name>
<dbReference type="Proteomes" id="UP000217163">
    <property type="component" value="Unassembled WGS sequence"/>
</dbReference>